<evidence type="ECO:0000256" key="6">
    <source>
        <dbReference type="SAM" id="MobiDB-lite"/>
    </source>
</evidence>
<feature type="region of interest" description="Disordered" evidence="6">
    <location>
        <begin position="176"/>
        <end position="201"/>
    </location>
</feature>
<evidence type="ECO:0000256" key="7">
    <source>
        <dbReference type="SAM" id="Phobius"/>
    </source>
</evidence>
<proteinExistence type="inferred from homology"/>
<feature type="transmembrane region" description="Helical" evidence="7">
    <location>
        <begin position="49"/>
        <end position="69"/>
    </location>
</feature>
<keyword evidence="4 7" id="KW-1133">Transmembrane helix</keyword>
<reference evidence="9" key="1">
    <citation type="journal article" date="2017" name="J. Biotechnol.">
        <title>Complete genome sequence of Novosphingobium resinovorum SA1, a versatile xenobiotic-degrading bacterium capable of utilizing sulfanilic acid.</title>
        <authorList>
            <person name="Hegedus B."/>
            <person name="Kos P.B."/>
            <person name="Balint B."/>
            <person name="Maroti G."/>
            <person name="Gan H.M."/>
            <person name="Perei K."/>
            <person name="Rakhely G."/>
        </authorList>
    </citation>
    <scope>NUCLEOTIDE SEQUENCE [LARGE SCALE GENOMIC DNA]</scope>
    <source>
        <strain evidence="9">SA1</strain>
    </source>
</reference>
<evidence type="ECO:0000256" key="2">
    <source>
        <dbReference type="ARBA" id="ARBA00010265"/>
    </source>
</evidence>
<dbReference type="Gene3D" id="2.40.128.260">
    <property type="entry name" value="Type IV secretion system, VirB10/TraB/TrbI"/>
    <property type="match status" value="1"/>
</dbReference>
<comment type="subcellular location">
    <subcellularLocation>
        <location evidence="1">Membrane</location>
        <topology evidence="1">Single-pass membrane protein</topology>
    </subcellularLocation>
</comment>
<keyword evidence="3 7" id="KW-0812">Transmembrane</keyword>
<feature type="compositionally biased region" description="Basic and acidic residues" evidence="6">
    <location>
        <begin position="13"/>
        <end position="27"/>
    </location>
</feature>
<dbReference type="OrthoDB" id="9807354at2"/>
<dbReference type="Pfam" id="PF03743">
    <property type="entry name" value="TrbI"/>
    <property type="match status" value="1"/>
</dbReference>
<protein>
    <submittedName>
        <fullName evidence="8">Conjugal transfer protein TrbI</fullName>
    </submittedName>
</protein>
<keyword evidence="9" id="KW-1185">Reference proteome</keyword>
<evidence type="ECO:0000256" key="4">
    <source>
        <dbReference type="ARBA" id="ARBA00022989"/>
    </source>
</evidence>
<evidence type="ECO:0000256" key="5">
    <source>
        <dbReference type="ARBA" id="ARBA00023136"/>
    </source>
</evidence>
<sequence length="410" mass="42882">MDGDIRGSGSDALDARTTERARSSAEKVAPESIAIRASPPSAIRFRKEVIIGLSGLSIAILMGVAWLALRSHVPAQLPPESDLSRPLPKPANDTLADLPKGYGDAPKLGPALPGDLGRPILNAKNSEADRAREAAAAAAKAEQEQRLAETRAARQSGLMATTRSAATVAADAIRPASAHDSTGEGGQNAGASGAPEAQDRKSQFIENTQARSDVNPHVLTSSRANMLVAGSVISASLITGVNSDTPGMVVAQVTQNVYDSATGTVVLIPQGARLLGKYDSMVAYGQQRALVVWQRLMMPDGTSMRLENMPATDAAGNAGLTGRVNNHTGRLIGGVALATLLGVGTELSISGEGELVRALRESAQSNTARAGDQITQRNLDVQPTITIRPGAPVRLVVRQDLVLRPWMREN</sequence>
<name>A0A1D8A2N4_9SPHN</name>
<feature type="region of interest" description="Disordered" evidence="6">
    <location>
        <begin position="1"/>
        <end position="27"/>
    </location>
</feature>
<feature type="region of interest" description="Disordered" evidence="6">
    <location>
        <begin position="77"/>
        <end position="160"/>
    </location>
</feature>
<dbReference type="InterPro" id="IPR042217">
    <property type="entry name" value="T4SS_VirB10/TrbI"/>
</dbReference>
<dbReference type="Proteomes" id="UP000094626">
    <property type="component" value="Chromosome"/>
</dbReference>
<dbReference type="EMBL" id="CP017075">
    <property type="protein sequence ID" value="AOR76367.1"/>
    <property type="molecule type" value="Genomic_DNA"/>
</dbReference>
<evidence type="ECO:0000256" key="3">
    <source>
        <dbReference type="ARBA" id="ARBA00022692"/>
    </source>
</evidence>
<evidence type="ECO:0000313" key="8">
    <source>
        <dbReference type="EMBL" id="AOR76367.1"/>
    </source>
</evidence>
<feature type="compositionally biased region" description="Basic and acidic residues" evidence="6">
    <location>
        <begin position="141"/>
        <end position="152"/>
    </location>
</feature>
<organism evidence="8 9">
    <name type="scientific">Novosphingobium resinovorum</name>
    <dbReference type="NCBI Taxonomy" id="158500"/>
    <lineage>
        <taxon>Bacteria</taxon>
        <taxon>Pseudomonadati</taxon>
        <taxon>Pseudomonadota</taxon>
        <taxon>Alphaproteobacteria</taxon>
        <taxon>Sphingomonadales</taxon>
        <taxon>Sphingomonadaceae</taxon>
        <taxon>Novosphingobium</taxon>
    </lineage>
</organism>
<dbReference type="KEGG" id="nre:BES08_06050"/>
<evidence type="ECO:0000313" key="9">
    <source>
        <dbReference type="Proteomes" id="UP000094626"/>
    </source>
</evidence>
<accession>A0A1D8A2N4</accession>
<dbReference type="AlphaFoldDB" id="A0A1D8A2N4"/>
<evidence type="ECO:0000256" key="1">
    <source>
        <dbReference type="ARBA" id="ARBA00004167"/>
    </source>
</evidence>
<keyword evidence="5 7" id="KW-0472">Membrane</keyword>
<gene>
    <name evidence="8" type="ORF">BES08_06050</name>
</gene>
<comment type="similarity">
    <text evidence="2">Belongs to the TrbI/VirB10 family.</text>
</comment>
<dbReference type="InterPro" id="IPR005498">
    <property type="entry name" value="T4SS_VirB10/TraB/TrbI"/>
</dbReference>
<dbReference type="CDD" id="cd16429">
    <property type="entry name" value="VirB10"/>
    <property type="match status" value="1"/>
</dbReference>
<dbReference type="GO" id="GO:0016020">
    <property type="term" value="C:membrane"/>
    <property type="evidence" value="ECO:0007669"/>
    <property type="project" value="UniProtKB-SubCell"/>
</dbReference>